<dbReference type="AlphaFoldDB" id="A0A9Q1ANB7"/>
<sequence>MKVGKIPRSSMGGHGLHITVLRKTVMTELVQVEKRGEVSIHLEGFMVKALEDLARNVGPHSIFGMVACCLRRRWEWYWW</sequence>
<evidence type="ECO:0000313" key="1">
    <source>
        <dbReference type="EMBL" id="KAJ6777719.1"/>
    </source>
</evidence>
<keyword evidence="2" id="KW-1185">Reference proteome</keyword>
<accession>A0A9Q1ANB7</accession>
<reference evidence="1" key="2">
    <citation type="journal article" date="2023" name="Int. J. Mol. Sci.">
        <title>De Novo Assembly and Annotation of 11 Diverse Shrub Willow (Salix) Genomes Reveals Novel Gene Organization in Sex-Linked Regions.</title>
        <authorList>
            <person name="Hyden B."/>
            <person name="Feng K."/>
            <person name="Yates T.B."/>
            <person name="Jawdy S."/>
            <person name="Cereghino C."/>
            <person name="Smart L.B."/>
            <person name="Muchero W."/>
        </authorList>
    </citation>
    <scope>NUCLEOTIDE SEQUENCE</scope>
    <source>
        <tissue evidence="1">Shoot tip</tissue>
    </source>
</reference>
<gene>
    <name evidence="1" type="ORF">OIU74_001653</name>
</gene>
<proteinExistence type="predicted"/>
<comment type="caution">
    <text evidence="1">The sequence shown here is derived from an EMBL/GenBank/DDBJ whole genome shotgun (WGS) entry which is preliminary data.</text>
</comment>
<protein>
    <submittedName>
        <fullName evidence="1">Uncharacterized protein</fullName>
    </submittedName>
</protein>
<organism evidence="1 2">
    <name type="scientific">Salix koriyanagi</name>
    <dbReference type="NCBI Taxonomy" id="2511006"/>
    <lineage>
        <taxon>Eukaryota</taxon>
        <taxon>Viridiplantae</taxon>
        <taxon>Streptophyta</taxon>
        <taxon>Embryophyta</taxon>
        <taxon>Tracheophyta</taxon>
        <taxon>Spermatophyta</taxon>
        <taxon>Magnoliopsida</taxon>
        <taxon>eudicotyledons</taxon>
        <taxon>Gunneridae</taxon>
        <taxon>Pentapetalae</taxon>
        <taxon>rosids</taxon>
        <taxon>fabids</taxon>
        <taxon>Malpighiales</taxon>
        <taxon>Salicaceae</taxon>
        <taxon>Saliceae</taxon>
        <taxon>Salix</taxon>
    </lineage>
</organism>
<evidence type="ECO:0000313" key="2">
    <source>
        <dbReference type="Proteomes" id="UP001151752"/>
    </source>
</evidence>
<dbReference type="Proteomes" id="UP001151752">
    <property type="component" value="Chromosome 16"/>
</dbReference>
<reference evidence="1" key="1">
    <citation type="submission" date="2022-11" db="EMBL/GenBank/DDBJ databases">
        <authorList>
            <person name="Hyden B.L."/>
            <person name="Feng K."/>
            <person name="Yates T."/>
            <person name="Jawdy S."/>
            <person name="Smart L.B."/>
            <person name="Muchero W."/>
        </authorList>
    </citation>
    <scope>NUCLEOTIDE SEQUENCE</scope>
    <source>
        <tissue evidence="1">Shoot tip</tissue>
    </source>
</reference>
<dbReference type="EMBL" id="JAPFFM010000001">
    <property type="protein sequence ID" value="KAJ6777719.1"/>
    <property type="molecule type" value="Genomic_DNA"/>
</dbReference>
<name>A0A9Q1ANB7_9ROSI</name>